<evidence type="ECO:0000313" key="1">
    <source>
        <dbReference type="EMBL" id="KAF7508410.1"/>
    </source>
</evidence>
<keyword evidence="2" id="KW-1185">Reference proteome</keyword>
<dbReference type="EMBL" id="JAACFV010000054">
    <property type="protein sequence ID" value="KAF7508410.1"/>
    <property type="molecule type" value="Genomic_DNA"/>
</dbReference>
<comment type="caution">
    <text evidence="1">The sequence shown here is derived from an EMBL/GenBank/DDBJ whole genome shotgun (WGS) entry which is preliminary data.</text>
</comment>
<proteinExistence type="predicted"/>
<dbReference type="AlphaFoldDB" id="A0A8H7AFX9"/>
<accession>A0A8H7AFX9</accession>
<reference evidence="1" key="1">
    <citation type="submission" date="2020-02" db="EMBL/GenBank/DDBJ databases">
        <authorList>
            <person name="Palmer J.M."/>
        </authorList>
    </citation>
    <scope>NUCLEOTIDE SEQUENCE</scope>
    <source>
        <strain evidence="1">EPUS1.4</strain>
        <tissue evidence="1">Thallus</tissue>
    </source>
</reference>
<organism evidence="1 2">
    <name type="scientific">Endocarpon pusillum</name>
    <dbReference type="NCBI Taxonomy" id="364733"/>
    <lineage>
        <taxon>Eukaryota</taxon>
        <taxon>Fungi</taxon>
        <taxon>Dikarya</taxon>
        <taxon>Ascomycota</taxon>
        <taxon>Pezizomycotina</taxon>
        <taxon>Eurotiomycetes</taxon>
        <taxon>Chaetothyriomycetidae</taxon>
        <taxon>Verrucariales</taxon>
        <taxon>Verrucariaceae</taxon>
        <taxon>Endocarpon</taxon>
    </lineage>
</organism>
<dbReference type="Proteomes" id="UP000606974">
    <property type="component" value="Unassembled WGS sequence"/>
</dbReference>
<sequence>MLPTDSDFDVSLVGKGLVSPGIWEVMVCLSRTLTRPLFLREMTVRQASPDRKMLL</sequence>
<protein>
    <submittedName>
        <fullName evidence="1">Uncharacterized protein</fullName>
    </submittedName>
</protein>
<evidence type="ECO:0000313" key="2">
    <source>
        <dbReference type="Proteomes" id="UP000606974"/>
    </source>
</evidence>
<name>A0A8H7AFX9_9EURO</name>
<gene>
    <name evidence="1" type="ORF">GJ744_009263</name>
</gene>